<evidence type="ECO:0000313" key="2">
    <source>
        <dbReference type="EMBL" id="KKK95262.1"/>
    </source>
</evidence>
<reference evidence="2" key="1">
    <citation type="journal article" date="2015" name="Nature">
        <title>Complex archaea that bridge the gap between prokaryotes and eukaryotes.</title>
        <authorList>
            <person name="Spang A."/>
            <person name="Saw J.H."/>
            <person name="Jorgensen S.L."/>
            <person name="Zaremba-Niedzwiedzka K."/>
            <person name="Martijn J."/>
            <person name="Lind A.E."/>
            <person name="van Eijk R."/>
            <person name="Schleper C."/>
            <person name="Guy L."/>
            <person name="Ettema T.J."/>
        </authorList>
    </citation>
    <scope>NUCLEOTIDE SEQUENCE</scope>
</reference>
<dbReference type="EMBL" id="LAZR01046986">
    <property type="protein sequence ID" value="KKK95262.1"/>
    <property type="molecule type" value="Genomic_DNA"/>
</dbReference>
<evidence type="ECO:0000256" key="1">
    <source>
        <dbReference type="SAM" id="MobiDB-lite"/>
    </source>
</evidence>
<protein>
    <submittedName>
        <fullName evidence="2">Uncharacterized protein</fullName>
    </submittedName>
</protein>
<sequence length="110" mass="11620">MSVAKALKQQEQGKKKGRGSVNNKHRLGAFAASSESHGADWGACSPEKLQGVIEGITRLGGAVIFGLSRDGGAYSVTLLLDKDKAALWFNADADVNQELDNVMGTLEAMD</sequence>
<gene>
    <name evidence="2" type="ORF">LCGC14_2674590</name>
</gene>
<dbReference type="AlphaFoldDB" id="A0A0F8ZN41"/>
<organism evidence="2">
    <name type="scientific">marine sediment metagenome</name>
    <dbReference type="NCBI Taxonomy" id="412755"/>
    <lineage>
        <taxon>unclassified sequences</taxon>
        <taxon>metagenomes</taxon>
        <taxon>ecological metagenomes</taxon>
    </lineage>
</organism>
<accession>A0A0F8ZN41</accession>
<feature type="compositionally biased region" description="Basic residues" evidence="1">
    <location>
        <begin position="15"/>
        <end position="27"/>
    </location>
</feature>
<name>A0A0F8ZN41_9ZZZZ</name>
<proteinExistence type="predicted"/>
<feature type="region of interest" description="Disordered" evidence="1">
    <location>
        <begin position="1"/>
        <end position="27"/>
    </location>
</feature>
<comment type="caution">
    <text evidence="2">The sequence shown here is derived from an EMBL/GenBank/DDBJ whole genome shotgun (WGS) entry which is preliminary data.</text>
</comment>